<dbReference type="AlphaFoldDB" id="A0A835U3Q7"/>
<name>A0A835U3Q7_VANPL</name>
<accession>A0A835U3Q7</accession>
<comment type="caution">
    <text evidence="1">The sequence shown here is derived from an EMBL/GenBank/DDBJ whole genome shotgun (WGS) entry which is preliminary data.</text>
</comment>
<organism evidence="1 4">
    <name type="scientific">Vanilla planifolia</name>
    <name type="common">Vanilla</name>
    <dbReference type="NCBI Taxonomy" id="51239"/>
    <lineage>
        <taxon>Eukaryota</taxon>
        <taxon>Viridiplantae</taxon>
        <taxon>Streptophyta</taxon>
        <taxon>Embryophyta</taxon>
        <taxon>Tracheophyta</taxon>
        <taxon>Spermatophyta</taxon>
        <taxon>Magnoliopsida</taxon>
        <taxon>Liliopsida</taxon>
        <taxon>Asparagales</taxon>
        <taxon>Orchidaceae</taxon>
        <taxon>Vanilloideae</taxon>
        <taxon>Vanilleae</taxon>
        <taxon>Vanilla</taxon>
    </lineage>
</organism>
<dbReference type="Proteomes" id="UP000639772">
    <property type="component" value="Unassembled WGS sequence"/>
</dbReference>
<proteinExistence type="predicted"/>
<sequence>MAYAISSTTFQFEVFDLPDYSVSQSLSIQEASLPPNLIAALPFITAKVRVGGHRQASKTRMDNSSGIVNFKTNWRCQRRVTVHVTADCNHERFNEVAVWQSNRPYNILKRRLIGEYITEMPSIEQIDTSRKDWFFTALWNALPQEVATAPACPRP</sequence>
<dbReference type="EMBL" id="JADCNM010000557">
    <property type="protein sequence ID" value="KAG0446665.1"/>
    <property type="molecule type" value="Genomic_DNA"/>
</dbReference>
<dbReference type="Proteomes" id="UP000636800">
    <property type="component" value="Unassembled WGS sequence"/>
</dbReference>
<keyword evidence="3" id="KW-1185">Reference proteome</keyword>
<evidence type="ECO:0000313" key="3">
    <source>
        <dbReference type="Proteomes" id="UP000636800"/>
    </source>
</evidence>
<evidence type="ECO:0000313" key="4">
    <source>
        <dbReference type="Proteomes" id="UP000639772"/>
    </source>
</evidence>
<gene>
    <name evidence="2" type="ORF">HPP92_028691</name>
    <name evidence="1" type="ORF">HPP92_028707</name>
</gene>
<dbReference type="EMBL" id="JADCNL010000556">
    <property type="protein sequence ID" value="KAG0446715.1"/>
    <property type="molecule type" value="Genomic_DNA"/>
</dbReference>
<reference evidence="3 4" key="1">
    <citation type="journal article" date="2020" name="Nat. Food">
        <title>A phased Vanilla planifolia genome enables genetic improvement of flavour and production.</title>
        <authorList>
            <person name="Hasing T."/>
            <person name="Tang H."/>
            <person name="Brym M."/>
            <person name="Khazi F."/>
            <person name="Huang T."/>
            <person name="Chambers A.H."/>
        </authorList>
    </citation>
    <scope>NUCLEOTIDE SEQUENCE [LARGE SCALE GENOMIC DNA]</scope>
    <source>
        <tissue evidence="1">Leaf</tissue>
    </source>
</reference>
<evidence type="ECO:0000313" key="2">
    <source>
        <dbReference type="EMBL" id="KAG0446715.1"/>
    </source>
</evidence>
<evidence type="ECO:0000313" key="1">
    <source>
        <dbReference type="EMBL" id="KAG0446665.1"/>
    </source>
</evidence>
<protein>
    <submittedName>
        <fullName evidence="1">Uncharacterized protein</fullName>
    </submittedName>
</protein>